<protein>
    <recommendedName>
        <fullName evidence="3">HTH LytTR-type domain-containing protein</fullName>
    </recommendedName>
</protein>
<organism evidence="4 5">
    <name type="scientific">Pseudohongiella spirulinae</name>
    <dbReference type="NCBI Taxonomy" id="1249552"/>
    <lineage>
        <taxon>Bacteria</taxon>
        <taxon>Pseudomonadati</taxon>
        <taxon>Pseudomonadota</taxon>
        <taxon>Gammaproteobacteria</taxon>
        <taxon>Pseudomonadales</taxon>
        <taxon>Pseudohongiellaceae</taxon>
        <taxon>Pseudohongiella</taxon>
    </lineage>
</organism>
<dbReference type="InterPro" id="IPR046947">
    <property type="entry name" value="LytR-like"/>
</dbReference>
<reference evidence="4 5" key="1">
    <citation type="submission" date="2015-11" db="EMBL/GenBank/DDBJ databases">
        <authorList>
            <person name="Zhang Y."/>
            <person name="Guo Z."/>
        </authorList>
    </citation>
    <scope>NUCLEOTIDE SEQUENCE [LARGE SCALE GENOMIC DNA]</scope>
    <source>
        <strain evidence="4 5">KCTC 32221</strain>
    </source>
</reference>
<dbReference type="GO" id="GO:0000156">
    <property type="term" value="F:phosphorelay response regulator activity"/>
    <property type="evidence" value="ECO:0007669"/>
    <property type="project" value="InterPro"/>
</dbReference>
<dbReference type="AlphaFoldDB" id="A0A0S2KBU2"/>
<dbReference type="SMART" id="SM00850">
    <property type="entry name" value="LytTR"/>
    <property type="match status" value="1"/>
</dbReference>
<keyword evidence="1" id="KW-0902">Two-component regulatory system</keyword>
<dbReference type="OrthoDB" id="9781059at2"/>
<keyword evidence="5" id="KW-1185">Reference proteome</keyword>
<evidence type="ECO:0000256" key="1">
    <source>
        <dbReference type="ARBA" id="ARBA00023012"/>
    </source>
</evidence>
<dbReference type="Proteomes" id="UP000065641">
    <property type="component" value="Chromosome"/>
</dbReference>
<dbReference type="KEGG" id="pspi:PS2015_1126"/>
<evidence type="ECO:0000259" key="3">
    <source>
        <dbReference type="PROSITE" id="PS50930"/>
    </source>
</evidence>
<dbReference type="GO" id="GO:0003677">
    <property type="term" value="F:DNA binding"/>
    <property type="evidence" value="ECO:0007669"/>
    <property type="project" value="InterPro"/>
</dbReference>
<dbReference type="STRING" id="1249552.PS2015_1126"/>
<evidence type="ECO:0000313" key="5">
    <source>
        <dbReference type="Proteomes" id="UP000065641"/>
    </source>
</evidence>
<keyword evidence="2" id="KW-0812">Transmembrane</keyword>
<gene>
    <name evidence="4" type="ORF">PS2015_1126</name>
</gene>
<dbReference type="Pfam" id="PF04397">
    <property type="entry name" value="LytTR"/>
    <property type="match status" value="1"/>
</dbReference>
<keyword evidence="2" id="KW-0472">Membrane</keyword>
<dbReference type="EMBL" id="CP013189">
    <property type="protein sequence ID" value="ALO45788.1"/>
    <property type="molecule type" value="Genomic_DNA"/>
</dbReference>
<name>A0A0S2KBU2_9GAMM</name>
<feature type="domain" description="HTH LytTR-type" evidence="3">
    <location>
        <begin position="73"/>
        <end position="175"/>
    </location>
</feature>
<dbReference type="PANTHER" id="PTHR37299">
    <property type="entry name" value="TRANSCRIPTIONAL REGULATOR-RELATED"/>
    <property type="match status" value="1"/>
</dbReference>
<sequence>MTLKQYLEKRHRYEIAVFVTMTTLFGLVNATSKILERVREGYAADWAPALVSELTGTWAVLLLVPAPAFRHQFLVNMLDRSYLVKSEQIDWVQSAGNYVLLHCADRSYPMRMTLSGMVSQLDPKLFLRVHRTAIVNVSRIVAVKESGDIQLELENGTLVPVSKTYLPVLKQHLNGHSAATRP</sequence>
<dbReference type="Gene3D" id="2.40.50.1020">
    <property type="entry name" value="LytTr DNA-binding domain"/>
    <property type="match status" value="1"/>
</dbReference>
<evidence type="ECO:0000313" key="4">
    <source>
        <dbReference type="EMBL" id="ALO45788.1"/>
    </source>
</evidence>
<accession>A0A0S2KBU2</accession>
<dbReference type="PANTHER" id="PTHR37299:SF1">
    <property type="entry name" value="STAGE 0 SPORULATION PROTEIN A HOMOLOG"/>
    <property type="match status" value="1"/>
</dbReference>
<dbReference type="InterPro" id="IPR007492">
    <property type="entry name" value="LytTR_DNA-bd_dom"/>
</dbReference>
<feature type="transmembrane region" description="Helical" evidence="2">
    <location>
        <begin position="46"/>
        <end position="64"/>
    </location>
</feature>
<dbReference type="PROSITE" id="PS50930">
    <property type="entry name" value="HTH_LYTTR"/>
    <property type="match status" value="1"/>
</dbReference>
<proteinExistence type="predicted"/>
<dbReference type="RefSeq" id="WP_058021298.1">
    <property type="nucleotide sequence ID" value="NZ_CP013189.1"/>
</dbReference>
<keyword evidence="2" id="KW-1133">Transmembrane helix</keyword>
<evidence type="ECO:0000256" key="2">
    <source>
        <dbReference type="SAM" id="Phobius"/>
    </source>
</evidence>